<organism evidence="10 11">
    <name type="scientific">Stylosanthes scabra</name>
    <dbReference type="NCBI Taxonomy" id="79078"/>
    <lineage>
        <taxon>Eukaryota</taxon>
        <taxon>Viridiplantae</taxon>
        <taxon>Streptophyta</taxon>
        <taxon>Embryophyta</taxon>
        <taxon>Tracheophyta</taxon>
        <taxon>Spermatophyta</taxon>
        <taxon>Magnoliopsida</taxon>
        <taxon>eudicotyledons</taxon>
        <taxon>Gunneridae</taxon>
        <taxon>Pentapetalae</taxon>
        <taxon>rosids</taxon>
        <taxon>fabids</taxon>
        <taxon>Fabales</taxon>
        <taxon>Fabaceae</taxon>
        <taxon>Papilionoideae</taxon>
        <taxon>50 kb inversion clade</taxon>
        <taxon>dalbergioids sensu lato</taxon>
        <taxon>Dalbergieae</taxon>
        <taxon>Pterocarpus clade</taxon>
        <taxon>Stylosanthes</taxon>
    </lineage>
</organism>
<dbReference type="Pfam" id="PF00153">
    <property type="entry name" value="Mito_carr"/>
    <property type="match status" value="1"/>
</dbReference>
<evidence type="ECO:0000313" key="11">
    <source>
        <dbReference type="Proteomes" id="UP001341840"/>
    </source>
</evidence>
<dbReference type="EMBL" id="JASCZI010151086">
    <property type="protein sequence ID" value="MED6169040.1"/>
    <property type="molecule type" value="Genomic_DNA"/>
</dbReference>
<evidence type="ECO:0000256" key="4">
    <source>
        <dbReference type="ARBA" id="ARBA00022771"/>
    </source>
</evidence>
<keyword evidence="8" id="KW-1133">Transmembrane helix</keyword>
<gene>
    <name evidence="10" type="ORF">PIB30_017608</name>
</gene>
<sequence length="188" mass="20886">MSFDTHIASNINLRGLLCNAIAGAAAGVIAATYVRPLDVIKTRLQADANEAELGGGFVGMVSQSSWGSRSSRSSGSAQNGWRVCGCGLPPVLKVSGTKGNHGRRFWGCPHYGVGEHCGYFRWVDKVQVDDDVEKAKLRKKVLLLKTEVRICRWRLKVVAVVGLIGWLWLFWMWLHLGGGRTHRQWLQW</sequence>
<comment type="subcellular location">
    <subcellularLocation>
        <location evidence="1">Membrane</location>
        <topology evidence="1">Multi-pass membrane protein</topology>
    </subcellularLocation>
</comment>
<evidence type="ECO:0000313" key="10">
    <source>
        <dbReference type="EMBL" id="MED6169040.1"/>
    </source>
</evidence>
<dbReference type="SUPFAM" id="SSF103506">
    <property type="entry name" value="Mitochondrial carrier"/>
    <property type="match status" value="1"/>
</dbReference>
<dbReference type="PROSITE" id="PS51999">
    <property type="entry name" value="ZF_GRF"/>
    <property type="match status" value="1"/>
</dbReference>
<dbReference type="InterPro" id="IPR010666">
    <property type="entry name" value="Znf_GRF"/>
</dbReference>
<evidence type="ECO:0000256" key="8">
    <source>
        <dbReference type="SAM" id="Phobius"/>
    </source>
</evidence>
<evidence type="ECO:0000256" key="7">
    <source>
        <dbReference type="PROSITE-ProRule" id="PRU01343"/>
    </source>
</evidence>
<reference evidence="10 11" key="1">
    <citation type="journal article" date="2023" name="Plants (Basel)">
        <title>Bridging the Gap: Combining Genomics and Transcriptomics Approaches to Understand Stylosanthes scabra, an Orphan Legume from the Brazilian Caatinga.</title>
        <authorList>
            <person name="Ferreira-Neto J.R.C."/>
            <person name="da Silva M.D."/>
            <person name="Binneck E."/>
            <person name="de Melo N.F."/>
            <person name="da Silva R.H."/>
            <person name="de Melo A.L.T.M."/>
            <person name="Pandolfi V."/>
            <person name="Bustamante F.O."/>
            <person name="Brasileiro-Vidal A.C."/>
            <person name="Benko-Iseppon A.M."/>
        </authorList>
    </citation>
    <scope>NUCLEOTIDE SEQUENCE [LARGE SCALE GENOMIC DNA]</scope>
    <source>
        <tissue evidence="10">Leaves</tissue>
    </source>
</reference>
<keyword evidence="11" id="KW-1185">Reference proteome</keyword>
<accession>A0ABU6V998</accession>
<evidence type="ECO:0000256" key="1">
    <source>
        <dbReference type="ARBA" id="ARBA00004141"/>
    </source>
</evidence>
<comment type="caution">
    <text evidence="10">The sequence shown here is derived from an EMBL/GenBank/DDBJ whole genome shotgun (WGS) entry which is preliminary data.</text>
</comment>
<keyword evidence="4 7" id="KW-0863">Zinc-finger</keyword>
<keyword evidence="3" id="KW-0479">Metal-binding</keyword>
<evidence type="ECO:0000256" key="6">
    <source>
        <dbReference type="ARBA" id="ARBA00023136"/>
    </source>
</evidence>
<dbReference type="InterPro" id="IPR018108">
    <property type="entry name" value="MCP_transmembrane"/>
</dbReference>
<name>A0ABU6V998_9FABA</name>
<dbReference type="InterPro" id="IPR023395">
    <property type="entry name" value="MCP_dom_sf"/>
</dbReference>
<evidence type="ECO:0000256" key="3">
    <source>
        <dbReference type="ARBA" id="ARBA00022723"/>
    </source>
</evidence>
<evidence type="ECO:0000256" key="5">
    <source>
        <dbReference type="ARBA" id="ARBA00022833"/>
    </source>
</evidence>
<dbReference type="Gene3D" id="1.50.40.10">
    <property type="entry name" value="Mitochondrial carrier domain"/>
    <property type="match status" value="1"/>
</dbReference>
<feature type="transmembrane region" description="Helical" evidence="8">
    <location>
        <begin position="155"/>
        <end position="174"/>
    </location>
</feature>
<evidence type="ECO:0000256" key="2">
    <source>
        <dbReference type="ARBA" id="ARBA00022692"/>
    </source>
</evidence>
<feature type="domain" description="GRF-type" evidence="9">
    <location>
        <begin position="84"/>
        <end position="126"/>
    </location>
</feature>
<dbReference type="PANTHER" id="PTHR33248">
    <property type="entry name" value="ZINC ION-BINDING PROTEIN"/>
    <property type="match status" value="1"/>
</dbReference>
<keyword evidence="5" id="KW-0862">Zinc</keyword>
<keyword evidence="2 8" id="KW-0812">Transmembrane</keyword>
<dbReference type="Proteomes" id="UP001341840">
    <property type="component" value="Unassembled WGS sequence"/>
</dbReference>
<evidence type="ECO:0000259" key="9">
    <source>
        <dbReference type="PROSITE" id="PS51999"/>
    </source>
</evidence>
<proteinExistence type="predicted"/>
<feature type="transmembrane region" description="Helical" evidence="8">
    <location>
        <begin position="12"/>
        <end position="34"/>
    </location>
</feature>
<dbReference type="Pfam" id="PF06839">
    <property type="entry name" value="Zn_ribbon_GRF"/>
    <property type="match status" value="1"/>
</dbReference>
<keyword evidence="6 8" id="KW-0472">Membrane</keyword>
<protein>
    <recommendedName>
        <fullName evidence="9">GRF-type domain-containing protein</fullName>
    </recommendedName>
</protein>